<accession>A0A1H2U069</accession>
<evidence type="ECO:0000256" key="4">
    <source>
        <dbReference type="ARBA" id="ARBA00022989"/>
    </source>
</evidence>
<evidence type="ECO:0000256" key="2">
    <source>
        <dbReference type="ARBA" id="ARBA00022692"/>
    </source>
</evidence>
<dbReference type="SUPFAM" id="SSF54631">
    <property type="entry name" value="CBS-domain pair"/>
    <property type="match status" value="1"/>
</dbReference>
<dbReference type="Pfam" id="PF01595">
    <property type="entry name" value="CNNM"/>
    <property type="match status" value="1"/>
</dbReference>
<name>A0A1H2U069_9FLAO</name>
<dbReference type="GO" id="GO:0050660">
    <property type="term" value="F:flavin adenine dinucleotide binding"/>
    <property type="evidence" value="ECO:0007669"/>
    <property type="project" value="InterPro"/>
</dbReference>
<reference evidence="12 13" key="1">
    <citation type="submission" date="2016-10" db="EMBL/GenBank/DDBJ databases">
        <authorList>
            <person name="Varghese N."/>
            <person name="Submissions S."/>
        </authorList>
    </citation>
    <scope>NUCLEOTIDE SEQUENCE [LARGE SCALE GENOMIC DNA]</scope>
    <source>
        <strain evidence="12 13">DSM 11449</strain>
    </source>
</reference>
<dbReference type="FunFam" id="3.10.580.10:FF:000002">
    <property type="entry name" value="Magnesium/cobalt efflux protein CorC"/>
    <property type="match status" value="1"/>
</dbReference>
<dbReference type="Proteomes" id="UP000182771">
    <property type="component" value="Unassembled WGS sequence"/>
</dbReference>
<dbReference type="GeneID" id="85016465"/>
<dbReference type="Gene3D" id="3.30.465.10">
    <property type="match status" value="1"/>
</dbReference>
<dbReference type="Pfam" id="PF03471">
    <property type="entry name" value="CorC_HlyC"/>
    <property type="match status" value="1"/>
</dbReference>
<organism evidence="12 13">
    <name type="scientific">Capnocytophaga granulosa</name>
    <dbReference type="NCBI Taxonomy" id="45242"/>
    <lineage>
        <taxon>Bacteria</taxon>
        <taxon>Pseudomonadati</taxon>
        <taxon>Bacteroidota</taxon>
        <taxon>Flavobacteriia</taxon>
        <taxon>Flavobacteriales</taxon>
        <taxon>Flavobacteriaceae</taxon>
        <taxon>Capnocytophaga</taxon>
    </lineage>
</organism>
<keyword evidence="4 8" id="KW-1133">Transmembrane helix</keyword>
<dbReference type="InterPro" id="IPR046342">
    <property type="entry name" value="CBS_dom_sf"/>
</dbReference>
<keyword evidence="13" id="KW-1185">Reference proteome</keyword>
<protein>
    <submittedName>
        <fullName evidence="12">Hemolysin, contains CBS domains</fullName>
    </submittedName>
</protein>
<keyword evidence="5 7" id="KW-0129">CBS domain</keyword>
<dbReference type="SUPFAM" id="SSF56176">
    <property type="entry name" value="FAD-binding/transporter-associated domain-like"/>
    <property type="match status" value="1"/>
</dbReference>
<dbReference type="Gene3D" id="3.10.580.10">
    <property type="entry name" value="CBS-domain"/>
    <property type="match status" value="1"/>
</dbReference>
<dbReference type="EMBL" id="FNND01000002">
    <property type="protein sequence ID" value="SDW49441.1"/>
    <property type="molecule type" value="Genomic_DNA"/>
</dbReference>
<evidence type="ECO:0000256" key="5">
    <source>
        <dbReference type="ARBA" id="ARBA00023122"/>
    </source>
</evidence>
<sequence length="415" mass="47541">MLTSLIFITVLLLLSAFFSGMEIAYVSSNKVQLEIEKKEGGVIGNILGKLTRKPSKFIATMLVGNNITLVIYGIEMGKLVVAQLPPYFHNVLWQTIISTLVIVITGEFLPKVFFQIYSNTLLRALSPITYVFYLIFSPVSTFVIWLSDNILHVFFNTQGDVTRLTFSKEELESYISEQIENMPEDREMDSEVQIFQNALGFSQVKAREIMRPRTEIVAINIDESVEALRDLFVSSNYSKVLVYQENIDEIIGYVHAFDLFKSPKTIREFLRPITFVPETIYISKLLDTLTKKHQSMAVVFDEYGGTSGLITLEDIVEELFGEIEDEHDQNFKKELQISDKEYVFSARLEVDYINEKYKLSLPESENYETLGGLVVAIHEAIPCKDEEVSIENYRFLVEEVADNKVITVRIFVNDK</sequence>
<dbReference type="InterPro" id="IPR000644">
    <property type="entry name" value="CBS_dom"/>
</dbReference>
<dbReference type="OrthoDB" id="9798188at2"/>
<evidence type="ECO:0000256" key="3">
    <source>
        <dbReference type="ARBA" id="ARBA00022737"/>
    </source>
</evidence>
<dbReference type="PANTHER" id="PTHR22777">
    <property type="entry name" value="HEMOLYSIN-RELATED"/>
    <property type="match status" value="1"/>
</dbReference>
<evidence type="ECO:0000256" key="1">
    <source>
        <dbReference type="ARBA" id="ARBA00004141"/>
    </source>
</evidence>
<feature type="transmembrane region" description="Helical" evidence="9">
    <location>
        <begin position="6"/>
        <end position="28"/>
    </location>
</feature>
<comment type="subcellular location">
    <subcellularLocation>
        <location evidence="1">Membrane</location>
        <topology evidence="1">Multi-pass membrane protein</topology>
    </subcellularLocation>
</comment>
<dbReference type="RefSeq" id="WP_016420058.1">
    <property type="nucleotide sequence ID" value="NZ_FNND01000002.1"/>
</dbReference>
<gene>
    <name evidence="12" type="ORF">SAMN05444420_102375</name>
</gene>
<dbReference type="AlphaFoldDB" id="A0A1H2U069"/>
<evidence type="ECO:0000313" key="12">
    <source>
        <dbReference type="EMBL" id="SDW49441.1"/>
    </source>
</evidence>
<comment type="caution">
    <text evidence="12">The sequence shown here is derived from an EMBL/GenBank/DDBJ whole genome shotgun (WGS) entry which is preliminary data.</text>
</comment>
<keyword evidence="2 8" id="KW-0812">Transmembrane</keyword>
<evidence type="ECO:0000259" key="10">
    <source>
        <dbReference type="PROSITE" id="PS51371"/>
    </source>
</evidence>
<dbReference type="CDD" id="cd04590">
    <property type="entry name" value="CBS_pair_CorC_HlyC_assoc"/>
    <property type="match status" value="1"/>
</dbReference>
<evidence type="ECO:0000256" key="6">
    <source>
        <dbReference type="ARBA" id="ARBA00023136"/>
    </source>
</evidence>
<dbReference type="PROSITE" id="PS51846">
    <property type="entry name" value="CNNM"/>
    <property type="match status" value="1"/>
</dbReference>
<dbReference type="InterPro" id="IPR016169">
    <property type="entry name" value="FAD-bd_PCMH_sub2"/>
</dbReference>
<evidence type="ECO:0000256" key="7">
    <source>
        <dbReference type="PROSITE-ProRule" id="PRU00703"/>
    </source>
</evidence>
<feature type="domain" description="CBS" evidence="10">
    <location>
        <begin position="269"/>
        <end position="326"/>
    </location>
</feature>
<keyword evidence="6 8" id="KW-0472">Membrane</keyword>
<feature type="transmembrane region" description="Helical" evidence="9">
    <location>
        <begin position="121"/>
        <end position="146"/>
    </location>
</feature>
<dbReference type="Pfam" id="PF00571">
    <property type="entry name" value="CBS"/>
    <property type="match status" value="2"/>
</dbReference>
<keyword evidence="3" id="KW-0677">Repeat</keyword>
<evidence type="ECO:0000313" key="13">
    <source>
        <dbReference type="Proteomes" id="UP000182771"/>
    </source>
</evidence>
<dbReference type="InterPro" id="IPR005170">
    <property type="entry name" value="Transptr-assoc_dom"/>
</dbReference>
<evidence type="ECO:0000256" key="8">
    <source>
        <dbReference type="PROSITE-ProRule" id="PRU01193"/>
    </source>
</evidence>
<dbReference type="GO" id="GO:0005886">
    <property type="term" value="C:plasma membrane"/>
    <property type="evidence" value="ECO:0007669"/>
    <property type="project" value="TreeGrafter"/>
</dbReference>
<dbReference type="InterPro" id="IPR036318">
    <property type="entry name" value="FAD-bd_PCMH-like_sf"/>
</dbReference>
<dbReference type="InterPro" id="IPR044751">
    <property type="entry name" value="Ion_transp-like_CBS"/>
</dbReference>
<feature type="transmembrane region" description="Helical" evidence="9">
    <location>
        <begin position="57"/>
        <end position="75"/>
    </location>
</feature>
<dbReference type="PANTHER" id="PTHR22777:SF17">
    <property type="entry name" value="UPF0053 PROTEIN SLL0260"/>
    <property type="match status" value="1"/>
</dbReference>
<evidence type="ECO:0000259" key="11">
    <source>
        <dbReference type="PROSITE" id="PS51846"/>
    </source>
</evidence>
<dbReference type="SMART" id="SM01091">
    <property type="entry name" value="CorC_HlyC"/>
    <property type="match status" value="1"/>
</dbReference>
<proteinExistence type="predicted"/>
<dbReference type="InterPro" id="IPR002550">
    <property type="entry name" value="CNNM"/>
</dbReference>
<dbReference type="PROSITE" id="PS51371">
    <property type="entry name" value="CBS"/>
    <property type="match status" value="1"/>
</dbReference>
<feature type="transmembrane region" description="Helical" evidence="9">
    <location>
        <begin position="87"/>
        <end position="109"/>
    </location>
</feature>
<evidence type="ECO:0000256" key="9">
    <source>
        <dbReference type="SAM" id="Phobius"/>
    </source>
</evidence>
<feature type="domain" description="CNNM transmembrane" evidence="11">
    <location>
        <begin position="1"/>
        <end position="191"/>
    </location>
</feature>